<dbReference type="EC" id="2.7.6.3" evidence="3"/>
<feature type="domain" description="7,8-dihydro-6-hydroxymethylpterin-pyrophosphokinase" evidence="13">
    <location>
        <begin position="10"/>
        <end position="160"/>
    </location>
</feature>
<dbReference type="RefSeq" id="WP_100367699.1">
    <property type="nucleotide sequence ID" value="NZ_PGTY01000001.1"/>
</dbReference>
<name>A0A2M8WPT0_9RHOB</name>
<evidence type="ECO:0000313" key="14">
    <source>
        <dbReference type="EMBL" id="PJI92938.1"/>
    </source>
</evidence>
<accession>A0A2M8WPT0</accession>
<evidence type="ECO:0000256" key="8">
    <source>
        <dbReference type="ARBA" id="ARBA00022840"/>
    </source>
</evidence>
<comment type="similarity">
    <text evidence="2">Belongs to the HPPK family.</text>
</comment>
<evidence type="ECO:0000259" key="13">
    <source>
        <dbReference type="Pfam" id="PF01288"/>
    </source>
</evidence>
<dbReference type="EMBL" id="PGTY01000001">
    <property type="protein sequence ID" value="PJI92938.1"/>
    <property type="molecule type" value="Genomic_DNA"/>
</dbReference>
<dbReference type="Pfam" id="PF01288">
    <property type="entry name" value="HPPK"/>
    <property type="match status" value="1"/>
</dbReference>
<dbReference type="PANTHER" id="PTHR43071">
    <property type="entry name" value="2-AMINO-4-HYDROXY-6-HYDROXYMETHYLDIHYDROPTERIDINE PYROPHOSPHOKINASE"/>
    <property type="match status" value="1"/>
</dbReference>
<protein>
    <recommendedName>
        <fullName evidence="4">2-amino-4-hydroxy-6-hydroxymethyldihydropteridine pyrophosphokinase</fullName>
        <ecNumber evidence="3">2.7.6.3</ecNumber>
    </recommendedName>
    <alternativeName>
        <fullName evidence="11">6-hydroxymethyl-7,8-dihydropterin pyrophosphokinase</fullName>
    </alternativeName>
    <alternativeName>
        <fullName evidence="12">7,8-dihydro-6-hydroxymethylpterin-pyrophosphokinase</fullName>
    </alternativeName>
</protein>
<dbReference type="CDD" id="cd00483">
    <property type="entry name" value="HPPK"/>
    <property type="match status" value="1"/>
</dbReference>
<dbReference type="Gene3D" id="3.30.70.560">
    <property type="entry name" value="7,8-Dihydro-6-hydroxymethylpterin-pyrophosphokinase HPPK"/>
    <property type="match status" value="1"/>
</dbReference>
<keyword evidence="5" id="KW-0808">Transferase</keyword>
<evidence type="ECO:0000256" key="11">
    <source>
        <dbReference type="ARBA" id="ARBA00029766"/>
    </source>
</evidence>
<dbReference type="GO" id="GO:0005524">
    <property type="term" value="F:ATP binding"/>
    <property type="evidence" value="ECO:0007669"/>
    <property type="project" value="UniProtKB-KW"/>
</dbReference>
<evidence type="ECO:0000313" key="15">
    <source>
        <dbReference type="Proteomes" id="UP000228531"/>
    </source>
</evidence>
<comment type="pathway">
    <text evidence="1">Cofactor biosynthesis; tetrahydrofolate biosynthesis; 2-amino-4-hydroxy-6-hydroxymethyl-7,8-dihydropteridine diphosphate from 7,8-dihydroneopterin triphosphate: step 4/4.</text>
</comment>
<keyword evidence="8" id="KW-0067">ATP-binding</keyword>
<dbReference type="PANTHER" id="PTHR43071:SF1">
    <property type="entry name" value="2-AMINO-4-HYDROXY-6-HYDROXYMETHYLDIHYDROPTERIDINE PYROPHOSPHOKINASE"/>
    <property type="match status" value="1"/>
</dbReference>
<evidence type="ECO:0000256" key="4">
    <source>
        <dbReference type="ARBA" id="ARBA00016218"/>
    </source>
</evidence>
<dbReference type="GO" id="GO:0016301">
    <property type="term" value="F:kinase activity"/>
    <property type="evidence" value="ECO:0007669"/>
    <property type="project" value="UniProtKB-KW"/>
</dbReference>
<dbReference type="GO" id="GO:0046656">
    <property type="term" value="P:folic acid biosynthetic process"/>
    <property type="evidence" value="ECO:0007669"/>
    <property type="project" value="UniProtKB-KW"/>
</dbReference>
<dbReference type="InterPro" id="IPR035907">
    <property type="entry name" value="Hppk_sf"/>
</dbReference>
<gene>
    <name evidence="14" type="ORF">BC777_1805</name>
</gene>
<dbReference type="NCBIfam" id="TIGR01498">
    <property type="entry name" value="folK"/>
    <property type="match status" value="1"/>
</dbReference>
<evidence type="ECO:0000256" key="9">
    <source>
        <dbReference type="ARBA" id="ARBA00022909"/>
    </source>
</evidence>
<dbReference type="GO" id="GO:0046654">
    <property type="term" value="P:tetrahydrofolate biosynthetic process"/>
    <property type="evidence" value="ECO:0007669"/>
    <property type="project" value="UniProtKB-UniPathway"/>
</dbReference>
<dbReference type="Proteomes" id="UP000228531">
    <property type="component" value="Unassembled WGS sequence"/>
</dbReference>
<keyword evidence="6" id="KW-0547">Nucleotide-binding</keyword>
<organism evidence="14 15">
    <name type="scientific">Yoonia maricola</name>
    <dbReference type="NCBI Taxonomy" id="420999"/>
    <lineage>
        <taxon>Bacteria</taxon>
        <taxon>Pseudomonadati</taxon>
        <taxon>Pseudomonadota</taxon>
        <taxon>Alphaproteobacteria</taxon>
        <taxon>Rhodobacterales</taxon>
        <taxon>Paracoccaceae</taxon>
        <taxon>Yoonia</taxon>
    </lineage>
</organism>
<dbReference type="GO" id="GO:0003848">
    <property type="term" value="F:2-amino-4-hydroxy-6-hydroxymethyldihydropteridine diphosphokinase activity"/>
    <property type="evidence" value="ECO:0007669"/>
    <property type="project" value="UniProtKB-EC"/>
</dbReference>
<evidence type="ECO:0000256" key="10">
    <source>
        <dbReference type="ARBA" id="ARBA00029409"/>
    </source>
</evidence>
<dbReference type="OrthoDB" id="9808041at2"/>
<evidence type="ECO:0000256" key="3">
    <source>
        <dbReference type="ARBA" id="ARBA00013253"/>
    </source>
</evidence>
<proteinExistence type="inferred from homology"/>
<evidence type="ECO:0000256" key="12">
    <source>
        <dbReference type="ARBA" id="ARBA00033413"/>
    </source>
</evidence>
<keyword evidence="7 14" id="KW-0418">Kinase</keyword>
<keyword evidence="9" id="KW-0289">Folate biosynthesis</keyword>
<comment type="caution">
    <text evidence="14">The sequence shown here is derived from an EMBL/GenBank/DDBJ whole genome shotgun (WGS) entry which is preliminary data.</text>
</comment>
<reference evidence="14 15" key="1">
    <citation type="submission" date="2017-11" db="EMBL/GenBank/DDBJ databases">
        <title>Genomic Encyclopedia of Archaeal and Bacterial Type Strains, Phase II (KMG-II): From Individual Species to Whole Genera.</title>
        <authorList>
            <person name="Goeker M."/>
        </authorList>
    </citation>
    <scope>NUCLEOTIDE SEQUENCE [LARGE SCALE GENOMIC DNA]</scope>
    <source>
        <strain evidence="14 15">DSM 29128</strain>
    </source>
</reference>
<evidence type="ECO:0000256" key="7">
    <source>
        <dbReference type="ARBA" id="ARBA00022777"/>
    </source>
</evidence>
<dbReference type="AlphaFoldDB" id="A0A2M8WPT0"/>
<comment type="function">
    <text evidence="10">Catalyzes the transfer of pyrophosphate from adenosine triphosphate (ATP) to 6-hydroxymethyl-7,8-dihydropterin, an enzymatic step in folate biosynthesis pathway.</text>
</comment>
<keyword evidence="15" id="KW-1185">Reference proteome</keyword>
<evidence type="ECO:0000256" key="5">
    <source>
        <dbReference type="ARBA" id="ARBA00022679"/>
    </source>
</evidence>
<dbReference type="InterPro" id="IPR000550">
    <property type="entry name" value="Hppk"/>
</dbReference>
<dbReference type="UniPathway" id="UPA00077">
    <property type="reaction ID" value="UER00155"/>
</dbReference>
<dbReference type="SUPFAM" id="SSF55083">
    <property type="entry name" value="6-hydroxymethyl-7,8-dihydropterin pyrophosphokinase, HPPK"/>
    <property type="match status" value="1"/>
</dbReference>
<evidence type="ECO:0000256" key="6">
    <source>
        <dbReference type="ARBA" id="ARBA00022741"/>
    </source>
</evidence>
<evidence type="ECO:0000256" key="2">
    <source>
        <dbReference type="ARBA" id="ARBA00005810"/>
    </source>
</evidence>
<evidence type="ECO:0000256" key="1">
    <source>
        <dbReference type="ARBA" id="ARBA00005051"/>
    </source>
</evidence>
<sequence length="195" mass="21289">MSQVSQHALIALGSNENSAWGDAKETVQKAMHLIAAQSSGGAQISGLFSTPAFPAGTGPVYINAAMAIETALSPTDLLDILHEIEAKAGRKRIKRWGQRSLDLDLIALGACVFPNAQTHQTWRNLPLHDQQVMSPKELILPHPRLQDRAFVLVPMLDIAPDWEHPILRRTIAQLCADLPAELRAEATRLSDPDSL</sequence>